<accession>A0A927F507</accession>
<gene>
    <name evidence="5" type="ORF">IEN85_03240</name>
</gene>
<dbReference type="Pfam" id="PF12833">
    <property type="entry name" value="HTH_18"/>
    <property type="match status" value="1"/>
</dbReference>
<dbReference type="InterPro" id="IPR020449">
    <property type="entry name" value="Tscrpt_reg_AraC-type_HTH"/>
</dbReference>
<dbReference type="SUPFAM" id="SSF46689">
    <property type="entry name" value="Homeodomain-like"/>
    <property type="match status" value="1"/>
</dbReference>
<dbReference type="PANTHER" id="PTHR43280:SF2">
    <property type="entry name" value="HTH-TYPE TRANSCRIPTIONAL REGULATOR EXSA"/>
    <property type="match status" value="1"/>
</dbReference>
<proteinExistence type="predicted"/>
<evidence type="ECO:0000256" key="1">
    <source>
        <dbReference type="ARBA" id="ARBA00023015"/>
    </source>
</evidence>
<keyword evidence="1" id="KW-0805">Transcription regulation</keyword>
<organism evidence="5 6">
    <name type="scientific">Pelagicoccus enzymogenes</name>
    <dbReference type="NCBI Taxonomy" id="2773457"/>
    <lineage>
        <taxon>Bacteria</taxon>
        <taxon>Pseudomonadati</taxon>
        <taxon>Verrucomicrobiota</taxon>
        <taxon>Opitutia</taxon>
        <taxon>Puniceicoccales</taxon>
        <taxon>Pelagicoccaceae</taxon>
        <taxon>Pelagicoccus</taxon>
    </lineage>
</organism>
<dbReference type="Proteomes" id="UP000622317">
    <property type="component" value="Unassembled WGS sequence"/>
</dbReference>
<dbReference type="GO" id="GO:0043565">
    <property type="term" value="F:sequence-specific DNA binding"/>
    <property type="evidence" value="ECO:0007669"/>
    <property type="project" value="InterPro"/>
</dbReference>
<dbReference type="PRINTS" id="PR00032">
    <property type="entry name" value="HTHARAC"/>
</dbReference>
<reference evidence="5" key="1">
    <citation type="submission" date="2020-09" db="EMBL/GenBank/DDBJ databases">
        <title>Pelagicoccus enzymogenes sp. nov. with an EPS production, isolated from marine sediment.</title>
        <authorList>
            <person name="Feng X."/>
        </authorList>
    </citation>
    <scope>NUCLEOTIDE SEQUENCE</scope>
    <source>
        <strain evidence="5">NFK12</strain>
    </source>
</reference>
<dbReference type="PROSITE" id="PS00041">
    <property type="entry name" value="HTH_ARAC_FAMILY_1"/>
    <property type="match status" value="1"/>
</dbReference>
<evidence type="ECO:0000313" key="5">
    <source>
        <dbReference type="EMBL" id="MBD5778493.1"/>
    </source>
</evidence>
<dbReference type="InterPro" id="IPR009057">
    <property type="entry name" value="Homeodomain-like_sf"/>
</dbReference>
<dbReference type="InterPro" id="IPR018060">
    <property type="entry name" value="HTH_AraC"/>
</dbReference>
<evidence type="ECO:0000259" key="4">
    <source>
        <dbReference type="PROSITE" id="PS01124"/>
    </source>
</evidence>
<evidence type="ECO:0000256" key="3">
    <source>
        <dbReference type="ARBA" id="ARBA00023163"/>
    </source>
</evidence>
<dbReference type="EMBL" id="JACYFG010000006">
    <property type="protein sequence ID" value="MBD5778493.1"/>
    <property type="molecule type" value="Genomic_DNA"/>
</dbReference>
<comment type="caution">
    <text evidence="5">The sequence shown here is derived from an EMBL/GenBank/DDBJ whole genome shotgun (WGS) entry which is preliminary data.</text>
</comment>
<evidence type="ECO:0000313" key="6">
    <source>
        <dbReference type="Proteomes" id="UP000622317"/>
    </source>
</evidence>
<protein>
    <submittedName>
        <fullName evidence="5">Helix-turn-helix transcriptional regulator</fullName>
    </submittedName>
</protein>
<dbReference type="PANTHER" id="PTHR43280">
    <property type="entry name" value="ARAC-FAMILY TRANSCRIPTIONAL REGULATOR"/>
    <property type="match status" value="1"/>
</dbReference>
<dbReference type="GO" id="GO:0003700">
    <property type="term" value="F:DNA-binding transcription factor activity"/>
    <property type="evidence" value="ECO:0007669"/>
    <property type="project" value="InterPro"/>
</dbReference>
<keyword evidence="2" id="KW-0238">DNA-binding</keyword>
<dbReference type="Gene3D" id="1.10.10.60">
    <property type="entry name" value="Homeodomain-like"/>
    <property type="match status" value="2"/>
</dbReference>
<keyword evidence="6" id="KW-1185">Reference proteome</keyword>
<dbReference type="InterPro" id="IPR018062">
    <property type="entry name" value="HTH_AraC-typ_CS"/>
</dbReference>
<dbReference type="RefSeq" id="WP_191615631.1">
    <property type="nucleotide sequence ID" value="NZ_JACYFG010000006.1"/>
</dbReference>
<feature type="domain" description="HTH araC/xylS-type" evidence="4">
    <location>
        <begin position="197"/>
        <end position="296"/>
    </location>
</feature>
<dbReference type="SMART" id="SM00342">
    <property type="entry name" value="HTH_ARAC"/>
    <property type="match status" value="1"/>
</dbReference>
<name>A0A927F507_9BACT</name>
<sequence length="334" mass="38611">MLHYPERPASQSAKLIEIFRETFRGRQEALKRGMATIKVPQAKRLYERQKDMAYHFKPELFVQTGGATLFRCPEEELLVRDSEICIMPMGVPHHETVENLDTPFENVVVCFYSKTVTVHLARADESMTPRATDIFFYQTPYFSDLVSMLNLCVGLRHSTLPDSKAGLHGVMMGVFSLLLNMIATEDGAASVESQRVYRCQWLIRNHLQDPELSVQWLSDSLGCSSNYLSKLFHDELGEKVTHYIMRIRLDNALFALRDTTLSVKEIALACGFRDPNYFSRVFRQHYDMTPKDYRQTLVNESGRPESEPKLVRGEHEEYHYGFDEENRPIRGNLK</sequence>
<keyword evidence="3" id="KW-0804">Transcription</keyword>
<evidence type="ECO:0000256" key="2">
    <source>
        <dbReference type="ARBA" id="ARBA00023125"/>
    </source>
</evidence>
<dbReference type="AlphaFoldDB" id="A0A927F507"/>
<dbReference type="PROSITE" id="PS01124">
    <property type="entry name" value="HTH_ARAC_FAMILY_2"/>
    <property type="match status" value="1"/>
</dbReference>